<organism evidence="1">
    <name type="scientific">Rhizophora mucronata</name>
    <name type="common">Asiatic mangrove</name>
    <dbReference type="NCBI Taxonomy" id="61149"/>
    <lineage>
        <taxon>Eukaryota</taxon>
        <taxon>Viridiplantae</taxon>
        <taxon>Streptophyta</taxon>
        <taxon>Embryophyta</taxon>
        <taxon>Tracheophyta</taxon>
        <taxon>Spermatophyta</taxon>
        <taxon>Magnoliopsida</taxon>
        <taxon>eudicotyledons</taxon>
        <taxon>Gunneridae</taxon>
        <taxon>Pentapetalae</taxon>
        <taxon>rosids</taxon>
        <taxon>fabids</taxon>
        <taxon>Malpighiales</taxon>
        <taxon>Rhizophoraceae</taxon>
        <taxon>Rhizophora</taxon>
    </lineage>
</organism>
<sequence>MSSNYLIRQLSFLWSSDLKNFRRKREQYR</sequence>
<reference evidence="1" key="1">
    <citation type="submission" date="2018-02" db="EMBL/GenBank/DDBJ databases">
        <title>Rhizophora mucronata_Transcriptome.</title>
        <authorList>
            <person name="Meera S.P."/>
            <person name="Sreeshan A."/>
            <person name="Augustine A."/>
        </authorList>
    </citation>
    <scope>NUCLEOTIDE SEQUENCE</scope>
    <source>
        <tissue evidence="1">Leaf</tissue>
    </source>
</reference>
<protein>
    <submittedName>
        <fullName evidence="1">Uncharacterized protein</fullName>
    </submittedName>
</protein>
<accession>A0A2P2M782</accession>
<proteinExistence type="predicted"/>
<dbReference type="AlphaFoldDB" id="A0A2P2M782"/>
<dbReference type="EMBL" id="GGEC01045588">
    <property type="protein sequence ID" value="MBX26072.1"/>
    <property type="molecule type" value="Transcribed_RNA"/>
</dbReference>
<name>A0A2P2M782_RHIMU</name>
<evidence type="ECO:0000313" key="1">
    <source>
        <dbReference type="EMBL" id="MBX26072.1"/>
    </source>
</evidence>